<dbReference type="EMBL" id="HBKQ01000067">
    <property type="protein sequence ID" value="CAE2199326.1"/>
    <property type="molecule type" value="Transcribed_RNA"/>
</dbReference>
<evidence type="ECO:0000256" key="1">
    <source>
        <dbReference type="ARBA" id="ARBA00004496"/>
    </source>
</evidence>
<sequence>MGKKGGKVRVKQVGPKGGMTGNPLADLAISPEEMINLPPKPDANISHVWPMSETFTMDYKQFHAIYPTYMDATKTSKQGRRIAAADSVPDPSVYEIGEVLQLMNIRHVVQPYKGYPRDPESRWDNPGRVLVDLGAAAESGVVTLGSDGAFDVDDVPDVDGDGEGNGARGTNKKVLCRELAKRVPSLPSRVKRLEEKKKAEEEERQAREKEAAAAKKASGGGGGSSSGHKKKKGKKRR</sequence>
<name>A0A7S4HHE7_9STRA</name>
<keyword evidence="2" id="KW-0963">Cytoplasm</keyword>
<dbReference type="PANTHER" id="PTHR17453:SF0">
    <property type="entry name" value="SIGNAL RECOGNITION PARTICLE 19 KDA PROTEIN"/>
    <property type="match status" value="1"/>
</dbReference>
<gene>
    <name evidence="6" type="ORF">OAUR00152_LOCUS43</name>
</gene>
<feature type="region of interest" description="Disordered" evidence="5">
    <location>
        <begin position="186"/>
        <end position="237"/>
    </location>
</feature>
<accession>A0A7S4HHE7</accession>
<evidence type="ECO:0000256" key="2">
    <source>
        <dbReference type="ARBA" id="ARBA00022490"/>
    </source>
</evidence>
<dbReference type="Gene3D" id="3.30.56.30">
    <property type="entry name" value="Signal recognition particle, SRP19-like subunit"/>
    <property type="match status" value="1"/>
</dbReference>
<dbReference type="GO" id="GO:0008312">
    <property type="term" value="F:7S RNA binding"/>
    <property type="evidence" value="ECO:0007669"/>
    <property type="project" value="InterPro"/>
</dbReference>
<comment type="subcellular location">
    <subcellularLocation>
        <location evidence="1">Cytoplasm</location>
    </subcellularLocation>
</comment>
<organism evidence="6">
    <name type="scientific">Odontella aurita</name>
    <dbReference type="NCBI Taxonomy" id="265563"/>
    <lineage>
        <taxon>Eukaryota</taxon>
        <taxon>Sar</taxon>
        <taxon>Stramenopiles</taxon>
        <taxon>Ochrophyta</taxon>
        <taxon>Bacillariophyta</taxon>
        <taxon>Mediophyceae</taxon>
        <taxon>Biddulphiophycidae</taxon>
        <taxon>Eupodiscales</taxon>
        <taxon>Odontellaceae</taxon>
        <taxon>Odontella</taxon>
    </lineage>
</organism>
<feature type="compositionally biased region" description="Basic residues" evidence="5">
    <location>
        <begin position="1"/>
        <end position="10"/>
    </location>
</feature>
<feature type="compositionally biased region" description="Basic and acidic residues" evidence="5">
    <location>
        <begin position="191"/>
        <end position="213"/>
    </location>
</feature>
<reference evidence="6" key="1">
    <citation type="submission" date="2021-01" db="EMBL/GenBank/DDBJ databases">
        <authorList>
            <person name="Corre E."/>
            <person name="Pelletier E."/>
            <person name="Niang G."/>
            <person name="Scheremetjew M."/>
            <person name="Finn R."/>
            <person name="Kale V."/>
            <person name="Holt S."/>
            <person name="Cochrane G."/>
            <person name="Meng A."/>
            <person name="Brown T."/>
            <person name="Cohen L."/>
        </authorList>
    </citation>
    <scope>NUCLEOTIDE SEQUENCE</scope>
    <source>
        <strain evidence="6">Isolate 1302-5</strain>
    </source>
</reference>
<dbReference type="InterPro" id="IPR002778">
    <property type="entry name" value="Signal_recog_particle_SRP19"/>
</dbReference>
<feature type="compositionally biased region" description="Basic residues" evidence="5">
    <location>
        <begin position="227"/>
        <end position="237"/>
    </location>
</feature>
<dbReference type="Pfam" id="PF01922">
    <property type="entry name" value="SRP19"/>
    <property type="match status" value="1"/>
</dbReference>
<dbReference type="GO" id="GO:0006617">
    <property type="term" value="P:SRP-dependent cotranslational protein targeting to membrane, signal sequence recognition"/>
    <property type="evidence" value="ECO:0007669"/>
    <property type="project" value="TreeGrafter"/>
</dbReference>
<protein>
    <submittedName>
        <fullName evidence="6">Uncharacterized protein</fullName>
    </submittedName>
</protein>
<evidence type="ECO:0000256" key="5">
    <source>
        <dbReference type="SAM" id="MobiDB-lite"/>
    </source>
</evidence>
<proteinExistence type="predicted"/>
<dbReference type="SUPFAM" id="SSF69695">
    <property type="entry name" value="SRP19"/>
    <property type="match status" value="1"/>
</dbReference>
<evidence type="ECO:0000256" key="4">
    <source>
        <dbReference type="ARBA" id="ARBA00023274"/>
    </source>
</evidence>
<feature type="region of interest" description="Disordered" evidence="5">
    <location>
        <begin position="146"/>
        <end position="171"/>
    </location>
</feature>
<keyword evidence="4" id="KW-0687">Ribonucleoprotein</keyword>
<evidence type="ECO:0000313" key="6">
    <source>
        <dbReference type="EMBL" id="CAE2199326.1"/>
    </source>
</evidence>
<dbReference type="PANTHER" id="PTHR17453">
    <property type="entry name" value="SIGNAL RECOGNITION PARTICLE 19 KD PROTEIN"/>
    <property type="match status" value="1"/>
</dbReference>
<feature type="region of interest" description="Disordered" evidence="5">
    <location>
        <begin position="1"/>
        <end position="23"/>
    </location>
</feature>
<dbReference type="GO" id="GO:0005786">
    <property type="term" value="C:signal recognition particle, endoplasmic reticulum targeting"/>
    <property type="evidence" value="ECO:0007669"/>
    <property type="project" value="UniProtKB-KW"/>
</dbReference>
<dbReference type="AlphaFoldDB" id="A0A7S4HHE7"/>
<keyword evidence="3" id="KW-0733">Signal recognition particle</keyword>
<feature type="compositionally biased region" description="Acidic residues" evidence="5">
    <location>
        <begin position="150"/>
        <end position="162"/>
    </location>
</feature>
<dbReference type="InterPro" id="IPR036521">
    <property type="entry name" value="SRP19-like_sf"/>
</dbReference>
<evidence type="ECO:0000256" key="3">
    <source>
        <dbReference type="ARBA" id="ARBA00023135"/>
    </source>
</evidence>